<dbReference type="GO" id="GO:0005765">
    <property type="term" value="C:lysosomal membrane"/>
    <property type="evidence" value="ECO:0007669"/>
    <property type="project" value="UniProtKB-SubCell"/>
</dbReference>
<evidence type="ECO:0000256" key="5">
    <source>
        <dbReference type="ARBA" id="ARBA00022989"/>
    </source>
</evidence>
<dbReference type="Proteomes" id="UP000009168">
    <property type="component" value="Unassembled WGS sequence"/>
</dbReference>
<feature type="transmembrane region" description="Helical" evidence="25">
    <location>
        <begin position="362"/>
        <end position="382"/>
    </location>
</feature>
<feature type="transmembrane region" description="Helical" evidence="25">
    <location>
        <begin position="266"/>
        <end position="285"/>
    </location>
</feature>
<comment type="catalytic activity">
    <reaction evidence="8">
        <text>L-lysyl-L-alanine(out) = L-lysyl-L-alanine(in)</text>
        <dbReference type="Rhea" id="RHEA:79399"/>
        <dbReference type="ChEBI" id="CHEBI:229954"/>
    </reaction>
</comment>
<evidence type="ECO:0000256" key="13">
    <source>
        <dbReference type="ARBA" id="ARBA00044893"/>
    </source>
</evidence>
<feature type="domain" description="Major facilitator superfamily (MFS) profile" evidence="26">
    <location>
        <begin position="49"/>
        <end position="454"/>
    </location>
</feature>
<evidence type="ECO:0000256" key="19">
    <source>
        <dbReference type="ARBA" id="ARBA00044919"/>
    </source>
</evidence>
<comment type="catalytic activity">
    <reaction evidence="16">
        <text>L-lysyl-L-lysine(out) = L-lysyl-L-lysine(in)</text>
        <dbReference type="Rhea" id="RHEA:79403"/>
        <dbReference type="ChEBI" id="CHEBI:229956"/>
    </reaction>
</comment>
<evidence type="ECO:0000313" key="27">
    <source>
        <dbReference type="EMBL" id="EAR85202.2"/>
    </source>
</evidence>
<keyword evidence="4 25" id="KW-0812">Transmembrane</keyword>
<accession>I7MGI7</accession>
<comment type="catalytic activity">
    <reaction evidence="12">
        <text>L-lysyl-L-alpha-amino acid(out) = L-lysyl-L-alpha-amino acid(in)</text>
        <dbReference type="Rhea" id="RHEA:79387"/>
        <dbReference type="ChEBI" id="CHEBI:229965"/>
    </reaction>
</comment>
<comment type="subcellular location">
    <subcellularLocation>
        <location evidence="1">Lysosome membrane</location>
        <topology evidence="1">Multi-pass membrane protein</topology>
    </subcellularLocation>
</comment>
<evidence type="ECO:0000256" key="24">
    <source>
        <dbReference type="ARBA" id="ARBA00046376"/>
    </source>
</evidence>
<dbReference type="InterPro" id="IPR011701">
    <property type="entry name" value="MFS"/>
</dbReference>
<feature type="transmembrane region" description="Helical" evidence="25">
    <location>
        <begin position="49"/>
        <end position="71"/>
    </location>
</feature>
<evidence type="ECO:0000256" key="14">
    <source>
        <dbReference type="ARBA" id="ARBA00044898"/>
    </source>
</evidence>
<evidence type="ECO:0000313" key="28">
    <source>
        <dbReference type="Proteomes" id="UP000009168"/>
    </source>
</evidence>
<evidence type="ECO:0000256" key="18">
    <source>
        <dbReference type="ARBA" id="ARBA00044912"/>
    </source>
</evidence>
<dbReference type="RefSeq" id="XP_001032865.2">
    <property type="nucleotide sequence ID" value="XM_001032865.2"/>
</dbReference>
<evidence type="ECO:0000256" key="4">
    <source>
        <dbReference type="ARBA" id="ARBA00022692"/>
    </source>
</evidence>
<evidence type="ECO:0000259" key="26">
    <source>
        <dbReference type="PROSITE" id="PS50850"/>
    </source>
</evidence>
<evidence type="ECO:0000256" key="22">
    <source>
        <dbReference type="ARBA" id="ARBA00045018"/>
    </source>
</evidence>
<evidence type="ECO:0000256" key="1">
    <source>
        <dbReference type="ARBA" id="ARBA00004155"/>
    </source>
</evidence>
<dbReference type="InterPro" id="IPR036259">
    <property type="entry name" value="MFS_trans_sf"/>
</dbReference>
<dbReference type="PROSITE" id="PS50850">
    <property type="entry name" value="MFS"/>
    <property type="match status" value="1"/>
</dbReference>
<evidence type="ECO:0000256" key="23">
    <source>
        <dbReference type="ARBA" id="ARBA00045709"/>
    </source>
</evidence>
<comment type="catalytic activity">
    <reaction evidence="11">
        <text>L-alpha-aminoacyl-L-histidine(out) = L-alpha-aminoacyl-L-histidine(in)</text>
        <dbReference type="Rhea" id="RHEA:79375"/>
        <dbReference type="ChEBI" id="CHEBI:229967"/>
    </reaction>
</comment>
<keyword evidence="6 25" id="KW-0472">Membrane</keyword>
<evidence type="ECO:0000256" key="12">
    <source>
        <dbReference type="ARBA" id="ARBA00044891"/>
    </source>
</evidence>
<comment type="catalytic activity">
    <reaction evidence="15">
        <text>L-arginyl-L-alpha-amino acid(out) = L-arginyl-L-alpha-amino acid(in)</text>
        <dbReference type="Rhea" id="RHEA:79371"/>
        <dbReference type="ChEBI" id="CHEBI:84315"/>
    </reaction>
</comment>
<evidence type="ECO:0000256" key="10">
    <source>
        <dbReference type="ARBA" id="ARBA00044881"/>
    </source>
</evidence>
<dbReference type="OrthoDB" id="424834at2759"/>
<comment type="catalytic activity">
    <reaction evidence="10">
        <text>L-alpha-aminoacyl-L-arginine(out) = L-alpha-aminoacyl-L-arginine(in)</text>
        <dbReference type="Rhea" id="RHEA:79367"/>
        <dbReference type="ChEBI" id="CHEBI:229968"/>
    </reaction>
</comment>
<dbReference type="eggNOG" id="KOG4686">
    <property type="taxonomic scope" value="Eukaryota"/>
</dbReference>
<evidence type="ECO:0000256" key="15">
    <source>
        <dbReference type="ARBA" id="ARBA00044899"/>
    </source>
</evidence>
<feature type="transmembrane region" description="Helical" evidence="25">
    <location>
        <begin position="331"/>
        <end position="350"/>
    </location>
</feature>
<evidence type="ECO:0000256" key="20">
    <source>
        <dbReference type="ARBA" id="ARBA00044924"/>
    </source>
</evidence>
<comment type="catalytic activity">
    <reaction evidence="19">
        <text>L-alanyl-L-lysine(out) = L-alanyl-L-lysine(in)</text>
        <dbReference type="Rhea" id="RHEA:79415"/>
        <dbReference type="ChEBI" id="CHEBI:192470"/>
    </reaction>
</comment>
<dbReference type="GO" id="GO:0022857">
    <property type="term" value="F:transmembrane transporter activity"/>
    <property type="evidence" value="ECO:0007669"/>
    <property type="project" value="InterPro"/>
</dbReference>
<feature type="transmembrane region" description="Helical" evidence="25">
    <location>
        <begin position="430"/>
        <end position="451"/>
    </location>
</feature>
<proteinExistence type="inferred from homology"/>
<evidence type="ECO:0000256" key="21">
    <source>
        <dbReference type="ARBA" id="ARBA00044985"/>
    </source>
</evidence>
<organism evidence="27 28">
    <name type="scientific">Tetrahymena thermophila (strain SB210)</name>
    <dbReference type="NCBI Taxonomy" id="312017"/>
    <lineage>
        <taxon>Eukaryota</taxon>
        <taxon>Sar</taxon>
        <taxon>Alveolata</taxon>
        <taxon>Ciliophora</taxon>
        <taxon>Intramacronucleata</taxon>
        <taxon>Oligohymenophorea</taxon>
        <taxon>Hymenostomatida</taxon>
        <taxon>Tetrahymenina</taxon>
        <taxon>Tetrahymenidae</taxon>
        <taxon>Tetrahymena</taxon>
    </lineage>
</organism>
<comment type="catalytic activity">
    <reaction evidence="20">
        <text>L-lysyl-glycine(out) = L-lysyl-glycine(in)</text>
        <dbReference type="Rhea" id="RHEA:79407"/>
        <dbReference type="ChEBI" id="CHEBI:191202"/>
    </reaction>
</comment>
<dbReference type="STRING" id="312017.I7MGI7"/>
<keyword evidence="3" id="KW-0813">Transport</keyword>
<dbReference type="InterPro" id="IPR052187">
    <property type="entry name" value="MFSD1"/>
</dbReference>
<sequence length="479" mass="54182">MNYKKVQDTINLQVESQSDYNTEIQQSTDSLLSVDNTPKNSFIQQYKNYFLIAASLIMIGGYYNCLFQGFIKNQFLESMNFTNNQYSTIVTVPHFPNIIVPILIGPLVDIIGIRRGTFICCFVMFLGFFFIVISIIPKSFALILIGKILHQVGTENTHLCQSTIVSKWFKSSNLALALAICSFMIKLSSSLSGIGYPYLYEKNNSLLLPLMVGFGFVVLSLLATVLIIIMDKKSEQYDCPCLIEENIVIISKKHQFQLKDIKQFDGLFWLICLQIFMIWGSFYSFQNYGQSVLINKFQFEQTEASSSLSILFFVGMSSPLFGFISDKYGNRAQVMIILSVMCVFSFLLVLVAPSRNEDMKPIVYIFLVLFGTAISIGNAYIFPSIPLIVDPNYLGTAFGISYAAKNAGTFTYSLIGGFALGENDQHFNHLLFFLFSTLICLVIVSIITYMYDKKKRDILSLPKIFTNKKIKNISTQQLI</sequence>
<evidence type="ECO:0000256" key="9">
    <source>
        <dbReference type="ARBA" id="ARBA00044878"/>
    </source>
</evidence>
<feature type="transmembrane region" description="Helical" evidence="25">
    <location>
        <begin position="118"/>
        <end position="136"/>
    </location>
</feature>
<dbReference type="InParanoid" id="I7MGI7"/>
<evidence type="ECO:0000256" key="2">
    <source>
        <dbReference type="ARBA" id="ARBA00008335"/>
    </source>
</evidence>
<feature type="transmembrane region" description="Helical" evidence="25">
    <location>
        <begin position="206"/>
        <end position="230"/>
    </location>
</feature>
<comment type="catalytic activity">
    <reaction evidence="13">
        <text>L-alpha-aminoacyl-L-lysine(out) = L-alpha-aminoacyl-L-lysine(in)</text>
        <dbReference type="Rhea" id="RHEA:79383"/>
        <dbReference type="ChEBI" id="CHEBI:229966"/>
    </reaction>
</comment>
<comment type="subunit">
    <text evidence="24">Homodimer. Interacts with lysosomal protein GLMP (via lumenal domain); the interaction starts while both proteins are still in the endoplasmic reticulum and is required for stabilization of MFSD1 in lysosomes but has no direct effect on its targeting to lysosomes or transporter activity.</text>
</comment>
<dbReference type="KEGG" id="tet:TTHERM_00486530"/>
<comment type="catalytic activity">
    <reaction evidence="17">
        <text>L-arginyl-glycine(out) = L-arginyl-glycine(in)</text>
        <dbReference type="Rhea" id="RHEA:79391"/>
        <dbReference type="ChEBI" id="CHEBI:229955"/>
    </reaction>
</comment>
<dbReference type="Pfam" id="PF07690">
    <property type="entry name" value="MFS_1"/>
    <property type="match status" value="1"/>
</dbReference>
<name>I7MGI7_TETTS</name>
<evidence type="ECO:0000256" key="8">
    <source>
        <dbReference type="ARBA" id="ARBA00044876"/>
    </source>
</evidence>
<reference evidence="28" key="1">
    <citation type="journal article" date="2006" name="PLoS Biol.">
        <title>Macronuclear genome sequence of the ciliate Tetrahymena thermophila, a model eukaryote.</title>
        <authorList>
            <person name="Eisen J.A."/>
            <person name="Coyne R.S."/>
            <person name="Wu M."/>
            <person name="Wu D."/>
            <person name="Thiagarajan M."/>
            <person name="Wortman J.R."/>
            <person name="Badger J.H."/>
            <person name="Ren Q."/>
            <person name="Amedeo P."/>
            <person name="Jones K.M."/>
            <person name="Tallon L.J."/>
            <person name="Delcher A.L."/>
            <person name="Salzberg S.L."/>
            <person name="Silva J.C."/>
            <person name="Haas B.J."/>
            <person name="Majoros W.H."/>
            <person name="Farzad M."/>
            <person name="Carlton J.M."/>
            <person name="Smith R.K. Jr."/>
            <person name="Garg J."/>
            <person name="Pearlman R.E."/>
            <person name="Karrer K.M."/>
            <person name="Sun L."/>
            <person name="Manning G."/>
            <person name="Elde N.C."/>
            <person name="Turkewitz A.P."/>
            <person name="Asai D.J."/>
            <person name="Wilkes D.E."/>
            <person name="Wang Y."/>
            <person name="Cai H."/>
            <person name="Collins K."/>
            <person name="Stewart B.A."/>
            <person name="Lee S.R."/>
            <person name="Wilamowska K."/>
            <person name="Weinberg Z."/>
            <person name="Ruzzo W.L."/>
            <person name="Wloga D."/>
            <person name="Gaertig J."/>
            <person name="Frankel J."/>
            <person name="Tsao C.-C."/>
            <person name="Gorovsky M.A."/>
            <person name="Keeling P.J."/>
            <person name="Waller R.F."/>
            <person name="Patron N.J."/>
            <person name="Cherry J.M."/>
            <person name="Stover N.A."/>
            <person name="Krieger C.J."/>
            <person name="del Toro C."/>
            <person name="Ryder H.F."/>
            <person name="Williamson S.C."/>
            <person name="Barbeau R.A."/>
            <person name="Hamilton E.P."/>
            <person name="Orias E."/>
        </authorList>
    </citation>
    <scope>NUCLEOTIDE SEQUENCE [LARGE SCALE GENOMIC DNA]</scope>
    <source>
        <strain evidence="28">SB210</strain>
    </source>
</reference>
<gene>
    <name evidence="27" type="ORF">TTHERM_00486530</name>
</gene>
<evidence type="ECO:0000256" key="16">
    <source>
        <dbReference type="ARBA" id="ARBA00044900"/>
    </source>
</evidence>
<evidence type="ECO:0000256" key="7">
    <source>
        <dbReference type="ARBA" id="ARBA00023228"/>
    </source>
</evidence>
<dbReference type="InterPro" id="IPR020846">
    <property type="entry name" value="MFS_dom"/>
</dbReference>
<dbReference type="AlphaFoldDB" id="I7MGI7"/>
<feature type="transmembrane region" description="Helical" evidence="25">
    <location>
        <begin position="306"/>
        <end position="325"/>
    </location>
</feature>
<dbReference type="SUPFAM" id="SSF103473">
    <property type="entry name" value="MFS general substrate transporter"/>
    <property type="match status" value="1"/>
</dbReference>
<evidence type="ECO:0000256" key="3">
    <source>
        <dbReference type="ARBA" id="ARBA00022448"/>
    </source>
</evidence>
<dbReference type="Gene3D" id="1.20.1250.20">
    <property type="entry name" value="MFS general substrate transporter like domains"/>
    <property type="match status" value="2"/>
</dbReference>
<dbReference type="PANTHER" id="PTHR23512:SF3">
    <property type="entry name" value="MAJOR FACILITATOR SUPERFAMILY DOMAIN-CONTAINING PROTEIN 1"/>
    <property type="match status" value="1"/>
</dbReference>
<comment type="catalytic activity">
    <reaction evidence="9">
        <text>L-histidyl-glycine(out) = L-histidyl-glycine(in)</text>
        <dbReference type="Rhea" id="RHEA:79395"/>
        <dbReference type="ChEBI" id="CHEBI:229957"/>
    </reaction>
</comment>
<protein>
    <recommendedName>
        <fullName evidence="21">Lysosomal dipeptide transporter MFSD1</fullName>
    </recommendedName>
    <alternativeName>
        <fullName evidence="22">Major facilitator superfamily domain-containing protein 1</fullName>
    </alternativeName>
</protein>
<evidence type="ECO:0000256" key="17">
    <source>
        <dbReference type="ARBA" id="ARBA00044903"/>
    </source>
</evidence>
<keyword evidence="5 25" id="KW-1133">Transmembrane helix</keyword>
<feature type="transmembrane region" description="Helical" evidence="25">
    <location>
        <begin position="91"/>
        <end position="111"/>
    </location>
</feature>
<keyword evidence="7" id="KW-0458">Lysosome</keyword>
<comment type="similarity">
    <text evidence="2">Belongs to the major facilitator superfamily.</text>
</comment>
<evidence type="ECO:0000256" key="11">
    <source>
        <dbReference type="ARBA" id="ARBA00044884"/>
    </source>
</evidence>
<comment type="catalytic activity">
    <reaction evidence="18">
        <text>L-histidyl-L-alpha-amino acid(out) = L-histidyl-L-alpha-amino acid(in)</text>
        <dbReference type="Rhea" id="RHEA:79379"/>
        <dbReference type="ChEBI" id="CHEBI:229964"/>
    </reaction>
</comment>
<keyword evidence="28" id="KW-1185">Reference proteome</keyword>
<dbReference type="PANTHER" id="PTHR23512">
    <property type="entry name" value="MAJOR FACILITATOR SUPERFAMILY DOMAIN-CONTAINING PROTEIN 1"/>
    <property type="match status" value="1"/>
</dbReference>
<evidence type="ECO:0000256" key="25">
    <source>
        <dbReference type="SAM" id="Phobius"/>
    </source>
</evidence>
<dbReference type="GeneID" id="7846938"/>
<evidence type="ECO:0000256" key="6">
    <source>
        <dbReference type="ARBA" id="ARBA00023136"/>
    </source>
</evidence>
<comment type="function">
    <text evidence="23">Lysosomal dipeptide uniporter that selectively exports lysine, arginine or histidine-containing dipeptides with a net positive charge from the lysosome lumen into the cytosol. Could play a role in a specific type of protein O-glycosylation indirectly regulating macrophages migration and tissue invasion. Also essential for liver homeostasis.</text>
</comment>
<comment type="catalytic activity">
    <reaction evidence="14">
        <text>L-aspartyl-L-lysine(out) = L-aspartyl-L-lysine(in)</text>
        <dbReference type="Rhea" id="RHEA:79411"/>
        <dbReference type="ChEBI" id="CHEBI:229953"/>
    </reaction>
</comment>
<feature type="transmembrane region" description="Helical" evidence="25">
    <location>
        <begin position="174"/>
        <end position="199"/>
    </location>
</feature>
<dbReference type="EMBL" id="GG662587">
    <property type="protein sequence ID" value="EAR85202.2"/>
    <property type="molecule type" value="Genomic_DNA"/>
</dbReference>